<dbReference type="InterPro" id="IPR029052">
    <property type="entry name" value="Metallo-depent_PP-like"/>
</dbReference>
<sequence>MFCRYSVSICLLITLVICDNLENKFAFNIIHTSDLHSQFAGTGPDIDTVRGHYARLKYMIENLQKANDPKVTLTLDAGDWFSGSLFHLISVSKFYDELGAIELKFLSDCKYDATTLGNHEFDPTEKGLFHLLNKTQNKLINKLPIVVSNIHLVGQECDYFNKVVHAPEETFSNPVASLENSNNQSPSIVPFVLKELTDTRGNILKVGIIGSFGIDANKVSTAYRSCLKFDGNDFEGSTSFDDYVKVIHDTASMLRGKYNVHVIVLLAHGGEPEDHQVMEALEGLNTQEFPVVDVHISSHTHHVYMVMAAKYVIHQAGPYAENIGLLQFEYDFEKKFITRLLNENVKEPVGDFFSEDWFTKTNLFPVRIPITKQIPKDKAYDDLISTYRDYIDAVFLSKIPWKYSTQIGYMPTNFDNNLELTQYINDCILDQTNKALVRSNKDVAPLDMFLMAVAGIRVEAPALREMNQTGSQVLFQFSDAYRMVGIGYLGTDVSSTSLPGDTVAHFYMTKFEMYGLITITSLIDQFSPIKDQYTMCVTSGVSYKVNKWGIPFLNNRYIGRIYDFHINGIPYSELPAFIHIGVPGWLTRFFDRAQDFTFGIFSMPYRNQQGDRVNSAMQTKLHDYILLSQCVTEHTVKRDWSTLAEEAKAKAREMTSWSDLTEDSYTEEAVAAGVPSAHPDNL</sequence>
<dbReference type="SUPFAM" id="SSF56300">
    <property type="entry name" value="Metallo-dependent phosphatases"/>
    <property type="match status" value="1"/>
</dbReference>
<dbReference type="EMBL" id="JAOPGA020001602">
    <property type="protein sequence ID" value="KAL0489781.1"/>
    <property type="molecule type" value="Genomic_DNA"/>
</dbReference>
<dbReference type="Gene3D" id="3.60.21.10">
    <property type="match status" value="1"/>
</dbReference>
<feature type="chain" id="PRO_5043087596" evidence="1">
    <location>
        <begin position="19"/>
        <end position="682"/>
    </location>
</feature>
<feature type="domain" description="Calcineurin-like phosphoesterase" evidence="2">
    <location>
        <begin position="28"/>
        <end position="301"/>
    </location>
</feature>
<comment type="caution">
    <text evidence="3">The sequence shown here is derived from an EMBL/GenBank/DDBJ whole genome shotgun (WGS) entry which is preliminary data.</text>
</comment>
<feature type="signal peptide" evidence="1">
    <location>
        <begin position="1"/>
        <end position="18"/>
    </location>
</feature>
<evidence type="ECO:0000256" key="1">
    <source>
        <dbReference type="RuleBase" id="RU362119"/>
    </source>
</evidence>
<keyword evidence="4" id="KW-1185">Reference proteome</keyword>
<dbReference type="PANTHER" id="PTHR11575:SF24">
    <property type="entry name" value="5'-NUCLEOTIDASE"/>
    <property type="match status" value="1"/>
</dbReference>
<keyword evidence="1" id="KW-0378">Hydrolase</keyword>
<dbReference type="Proteomes" id="UP001431209">
    <property type="component" value="Unassembled WGS sequence"/>
</dbReference>
<gene>
    <name evidence="3" type="ORF">AKO1_003918</name>
</gene>
<dbReference type="PRINTS" id="PR01607">
    <property type="entry name" value="APYRASEFAMLY"/>
</dbReference>
<dbReference type="GO" id="GO:0000166">
    <property type="term" value="F:nucleotide binding"/>
    <property type="evidence" value="ECO:0007669"/>
    <property type="project" value="UniProtKB-KW"/>
</dbReference>
<dbReference type="GO" id="GO:0046872">
    <property type="term" value="F:metal ion binding"/>
    <property type="evidence" value="ECO:0007669"/>
    <property type="project" value="InterPro"/>
</dbReference>
<protein>
    <submittedName>
        <fullName evidence="3">5NTD</fullName>
    </submittedName>
</protein>
<dbReference type="GO" id="GO:0016788">
    <property type="term" value="F:hydrolase activity, acting on ester bonds"/>
    <property type="evidence" value="ECO:0007669"/>
    <property type="project" value="InterPro"/>
</dbReference>
<dbReference type="AlphaFoldDB" id="A0AAW2ZKV3"/>
<evidence type="ECO:0000313" key="4">
    <source>
        <dbReference type="Proteomes" id="UP001431209"/>
    </source>
</evidence>
<evidence type="ECO:0000259" key="2">
    <source>
        <dbReference type="Pfam" id="PF00149"/>
    </source>
</evidence>
<reference evidence="3 4" key="1">
    <citation type="submission" date="2024-03" db="EMBL/GenBank/DDBJ databases">
        <title>The Acrasis kona genome and developmental transcriptomes reveal deep origins of eukaryotic multicellular pathways.</title>
        <authorList>
            <person name="Sheikh S."/>
            <person name="Fu C.-J."/>
            <person name="Brown M.W."/>
            <person name="Baldauf S.L."/>
        </authorList>
    </citation>
    <scope>NUCLEOTIDE SEQUENCE [LARGE SCALE GENOMIC DNA]</scope>
    <source>
        <strain evidence="3 4">ATCC MYA-3509</strain>
    </source>
</reference>
<comment type="similarity">
    <text evidence="1">Belongs to the 5'-nucleotidase family.</text>
</comment>
<evidence type="ECO:0000313" key="3">
    <source>
        <dbReference type="EMBL" id="KAL0489781.1"/>
    </source>
</evidence>
<dbReference type="PROSITE" id="PS00786">
    <property type="entry name" value="5_NUCLEOTIDASE_2"/>
    <property type="match status" value="1"/>
</dbReference>
<keyword evidence="1" id="KW-0732">Signal</keyword>
<dbReference type="InterPro" id="IPR006179">
    <property type="entry name" value="5_nucleotidase/apyrase"/>
</dbReference>
<name>A0AAW2ZKV3_9EUKA</name>
<accession>A0AAW2ZKV3</accession>
<dbReference type="InterPro" id="IPR004843">
    <property type="entry name" value="Calcineurin-like_PHP"/>
</dbReference>
<dbReference type="PANTHER" id="PTHR11575">
    <property type="entry name" value="5'-NUCLEOTIDASE-RELATED"/>
    <property type="match status" value="1"/>
</dbReference>
<dbReference type="Pfam" id="PF00149">
    <property type="entry name" value="Metallophos"/>
    <property type="match status" value="1"/>
</dbReference>
<dbReference type="GO" id="GO:0009166">
    <property type="term" value="P:nucleotide catabolic process"/>
    <property type="evidence" value="ECO:0007669"/>
    <property type="project" value="InterPro"/>
</dbReference>
<dbReference type="InterPro" id="IPR006146">
    <property type="entry name" value="5'-Nucleotdase_CS"/>
</dbReference>
<proteinExistence type="inferred from homology"/>
<keyword evidence="1" id="KW-0547">Nucleotide-binding</keyword>
<organism evidence="3 4">
    <name type="scientific">Acrasis kona</name>
    <dbReference type="NCBI Taxonomy" id="1008807"/>
    <lineage>
        <taxon>Eukaryota</taxon>
        <taxon>Discoba</taxon>
        <taxon>Heterolobosea</taxon>
        <taxon>Tetramitia</taxon>
        <taxon>Eutetramitia</taxon>
        <taxon>Acrasidae</taxon>
        <taxon>Acrasis</taxon>
    </lineage>
</organism>